<dbReference type="InterPro" id="IPR054722">
    <property type="entry name" value="PolX-like_BBD"/>
</dbReference>
<accession>A0A1E3HCU6</accession>
<evidence type="ECO:0000313" key="2">
    <source>
        <dbReference type="EMBL" id="ODN74154.1"/>
    </source>
</evidence>
<dbReference type="OrthoDB" id="2641813at2759"/>
<evidence type="ECO:0000313" key="3">
    <source>
        <dbReference type="Proteomes" id="UP000094065"/>
    </source>
</evidence>
<organism evidence="2 3">
    <name type="scientific">Cryptococcus amylolentus CBS 6039</name>
    <dbReference type="NCBI Taxonomy" id="1295533"/>
    <lineage>
        <taxon>Eukaryota</taxon>
        <taxon>Fungi</taxon>
        <taxon>Dikarya</taxon>
        <taxon>Basidiomycota</taxon>
        <taxon>Agaricomycotina</taxon>
        <taxon>Tremellomycetes</taxon>
        <taxon>Tremellales</taxon>
        <taxon>Cryptococcaceae</taxon>
        <taxon>Cryptococcus</taxon>
    </lineage>
</organism>
<dbReference type="Pfam" id="PF22936">
    <property type="entry name" value="Pol_BBD"/>
    <property type="match status" value="1"/>
</dbReference>
<dbReference type="EMBL" id="AWGJ01000012">
    <property type="protein sequence ID" value="ODN74154.1"/>
    <property type="molecule type" value="Genomic_DNA"/>
</dbReference>
<dbReference type="AlphaFoldDB" id="A0A1E3HCU6"/>
<sequence>MKDQCPLDSDASGYVASCTLGLATSAPTISHTYIVDSGATETMVNHPSLLTNLHPLSPPRHVKMGNDARLPVREVGTLQLNGVTFHNVWVVLGLNRNLLSCRRGPRKQAPPMYQLPVALYRLGHDGSGANMNSVSHTFGVSEGTATLWNEEAAKRYNDPDLELKPHHYFTHHGQPSGDGPRHGIFQEDDVHVQRFLHNHAGVTHETLSSIICHWLYNHRGPTKQSKKGILKKLSAVRRNLESARGLFGSGAGYDREVQFVKDGKTCTKYIKDISDAKATPEDICQHFKDWDVILRDVRPLDATLRHQSQRNQNPAIEVMDQEFSTQANYESVGEEDNTGEEEERGVDYLGDDKFFIANREALSGSDSGGEESMTVPIAFIL</sequence>
<reference evidence="2 3" key="1">
    <citation type="submission" date="2016-06" db="EMBL/GenBank/DDBJ databases">
        <title>Evolution of pathogenesis and genome organization in the Tremellales.</title>
        <authorList>
            <person name="Cuomo C."/>
            <person name="Litvintseva A."/>
            <person name="Heitman J."/>
            <person name="Chen Y."/>
            <person name="Sun S."/>
            <person name="Springer D."/>
            <person name="Dromer F."/>
            <person name="Young S."/>
            <person name="Zeng Q."/>
            <person name="Chapman S."/>
            <person name="Gujja S."/>
            <person name="Saif S."/>
            <person name="Birren B."/>
        </authorList>
    </citation>
    <scope>NUCLEOTIDE SEQUENCE [LARGE SCALE GENOMIC DNA]</scope>
    <source>
        <strain evidence="2 3">CBS 6039</strain>
    </source>
</reference>
<protein>
    <recommendedName>
        <fullName evidence="1">Retrovirus-related Pol polyprotein from transposon TNT 1-94-like beta-barrel domain-containing protein</fullName>
    </recommendedName>
</protein>
<name>A0A1E3HCU6_9TREE</name>
<evidence type="ECO:0000259" key="1">
    <source>
        <dbReference type="Pfam" id="PF22936"/>
    </source>
</evidence>
<keyword evidence="3" id="KW-1185">Reference proteome</keyword>
<comment type="caution">
    <text evidence="2">The sequence shown here is derived from an EMBL/GenBank/DDBJ whole genome shotgun (WGS) entry which is preliminary data.</text>
</comment>
<gene>
    <name evidence="2" type="ORF">L202_07605</name>
</gene>
<dbReference type="GeneID" id="30158914"/>
<feature type="domain" description="Retrovirus-related Pol polyprotein from transposon TNT 1-94-like beta-barrel" evidence="1">
    <location>
        <begin position="33"/>
        <end position="102"/>
    </location>
</feature>
<dbReference type="Proteomes" id="UP000094065">
    <property type="component" value="Unassembled WGS sequence"/>
</dbReference>
<dbReference type="RefSeq" id="XP_018990016.1">
    <property type="nucleotide sequence ID" value="XM_019142373.1"/>
</dbReference>
<proteinExistence type="predicted"/>